<dbReference type="Gene3D" id="3.30.70.1020">
    <property type="entry name" value="Trehalose-6-phosphate phosphatase related protein, domain 2"/>
    <property type="match status" value="1"/>
</dbReference>
<gene>
    <name evidence="5" type="ORF">EDC64_10880</name>
</gene>
<dbReference type="InterPro" id="IPR044651">
    <property type="entry name" value="OTSB-like"/>
</dbReference>
<reference evidence="5 6" key="1">
    <citation type="submission" date="2019-03" db="EMBL/GenBank/DDBJ databases">
        <title>Genomic Encyclopedia of Type Strains, Phase IV (KMG-IV): sequencing the most valuable type-strain genomes for metagenomic binning, comparative biology and taxonomic classification.</title>
        <authorList>
            <person name="Goeker M."/>
        </authorList>
    </citation>
    <scope>NUCLEOTIDE SEQUENCE [LARGE SCALE GENOMIC DNA]</scope>
    <source>
        <strain evidence="5 6">DSM 9035</strain>
    </source>
</reference>
<dbReference type="AlphaFoldDB" id="A0A4R3LTT3"/>
<dbReference type="InterPro" id="IPR023214">
    <property type="entry name" value="HAD_sf"/>
</dbReference>
<dbReference type="NCBIfam" id="TIGR00685">
    <property type="entry name" value="T6PP"/>
    <property type="match status" value="1"/>
</dbReference>
<evidence type="ECO:0000313" key="6">
    <source>
        <dbReference type="Proteomes" id="UP000294664"/>
    </source>
</evidence>
<dbReference type="GO" id="GO:0005992">
    <property type="term" value="P:trehalose biosynthetic process"/>
    <property type="evidence" value="ECO:0007669"/>
    <property type="project" value="UniProtKB-UniPathway"/>
</dbReference>
<keyword evidence="6" id="KW-1185">Reference proteome</keyword>
<dbReference type="Proteomes" id="UP000294664">
    <property type="component" value="Unassembled WGS sequence"/>
</dbReference>
<dbReference type="RefSeq" id="WP_132032193.1">
    <property type="nucleotide sequence ID" value="NZ_SMAI01000008.1"/>
</dbReference>
<dbReference type="InterPro" id="IPR036412">
    <property type="entry name" value="HAD-like_sf"/>
</dbReference>
<comment type="similarity">
    <text evidence="2 4">Belongs to the trehalose phosphatase family.</text>
</comment>
<organism evidence="5 6">
    <name type="scientific">Aquabacter spiritensis</name>
    <dbReference type="NCBI Taxonomy" id="933073"/>
    <lineage>
        <taxon>Bacteria</taxon>
        <taxon>Pseudomonadati</taxon>
        <taxon>Pseudomonadota</taxon>
        <taxon>Alphaproteobacteria</taxon>
        <taxon>Hyphomicrobiales</taxon>
        <taxon>Xanthobacteraceae</taxon>
        <taxon>Aquabacter</taxon>
    </lineage>
</organism>
<evidence type="ECO:0000256" key="3">
    <source>
        <dbReference type="ARBA" id="ARBA00022801"/>
    </source>
</evidence>
<dbReference type="SUPFAM" id="SSF56784">
    <property type="entry name" value="HAD-like"/>
    <property type="match status" value="1"/>
</dbReference>
<evidence type="ECO:0000313" key="5">
    <source>
        <dbReference type="EMBL" id="TCT03914.1"/>
    </source>
</evidence>
<keyword evidence="3 4" id="KW-0378">Hydrolase</keyword>
<name>A0A4R3LTT3_9HYPH</name>
<keyword evidence="4" id="KW-0460">Magnesium</keyword>
<dbReference type="GO" id="GO:0004805">
    <property type="term" value="F:trehalose-phosphatase activity"/>
    <property type="evidence" value="ECO:0007669"/>
    <property type="project" value="UniProtKB-EC"/>
</dbReference>
<dbReference type="CDD" id="cd01627">
    <property type="entry name" value="HAD_TPP"/>
    <property type="match status" value="1"/>
</dbReference>
<dbReference type="GO" id="GO:0046872">
    <property type="term" value="F:metal ion binding"/>
    <property type="evidence" value="ECO:0007669"/>
    <property type="project" value="UniProtKB-KW"/>
</dbReference>
<dbReference type="NCBIfam" id="TIGR01484">
    <property type="entry name" value="HAD-SF-IIB"/>
    <property type="match status" value="1"/>
</dbReference>
<dbReference type="PANTHER" id="PTHR43768">
    <property type="entry name" value="TREHALOSE 6-PHOSPHATE PHOSPHATASE"/>
    <property type="match status" value="1"/>
</dbReference>
<keyword evidence="4" id="KW-0479">Metal-binding</keyword>
<dbReference type="Gene3D" id="3.40.50.1000">
    <property type="entry name" value="HAD superfamily/HAD-like"/>
    <property type="match status" value="1"/>
</dbReference>
<comment type="pathway">
    <text evidence="1 4">Glycan biosynthesis; trehalose biosynthesis.</text>
</comment>
<evidence type="ECO:0000256" key="2">
    <source>
        <dbReference type="ARBA" id="ARBA00008770"/>
    </source>
</evidence>
<sequence>MTHPVPPALREFGAATGAGATALLDTPIHEVEALLDPSTNAFFFDVDGTLIDIAPHPDAVEVPASLIRDLTALSEVANGAIALVSGRAADVLDRLFAPMSLALSGIHGAQMRRVPGAALEQPGAPLDPAVRADLSGVGDAHSGVLVEDKGASVALHYRNDPALGPRLEEEIARIVARDPRGLTVLPGRMVFEVKRRGYDKGAAVRAFMDAPPFAGRIPVFLGDDVTDEAGFAAVREMHGIAISVGRRLPGADVTLPHAQDVRALVKRLARSAERRV</sequence>
<evidence type="ECO:0000256" key="1">
    <source>
        <dbReference type="ARBA" id="ARBA00005199"/>
    </source>
</evidence>
<comment type="function">
    <text evidence="4">Removes the phosphate from trehalose 6-phosphate to produce free trehalose.</text>
</comment>
<dbReference type="OrthoDB" id="9814913at2"/>
<dbReference type="Pfam" id="PF02358">
    <property type="entry name" value="Trehalose_PPase"/>
    <property type="match status" value="1"/>
</dbReference>
<dbReference type="EMBL" id="SMAI01000008">
    <property type="protein sequence ID" value="TCT03914.1"/>
    <property type="molecule type" value="Genomic_DNA"/>
</dbReference>
<accession>A0A4R3LTT3</accession>
<dbReference type="UniPathway" id="UPA00299"/>
<comment type="catalytic activity">
    <reaction evidence="4">
        <text>alpha,alpha-trehalose 6-phosphate + H2O = alpha,alpha-trehalose + phosphate</text>
        <dbReference type="Rhea" id="RHEA:23420"/>
        <dbReference type="ChEBI" id="CHEBI:15377"/>
        <dbReference type="ChEBI" id="CHEBI:16551"/>
        <dbReference type="ChEBI" id="CHEBI:43474"/>
        <dbReference type="ChEBI" id="CHEBI:58429"/>
        <dbReference type="EC" id="3.1.3.12"/>
    </reaction>
</comment>
<dbReference type="EC" id="3.1.3.12" evidence="4"/>
<protein>
    <recommendedName>
        <fullName evidence="4">Trehalose 6-phosphate phosphatase</fullName>
        <ecNumber evidence="4">3.1.3.12</ecNumber>
    </recommendedName>
</protein>
<comment type="cofactor">
    <cofactor evidence="4">
        <name>Mg(2+)</name>
        <dbReference type="ChEBI" id="CHEBI:18420"/>
    </cofactor>
</comment>
<dbReference type="InterPro" id="IPR006379">
    <property type="entry name" value="HAD-SF_hydro_IIB"/>
</dbReference>
<comment type="caution">
    <text evidence="5">The sequence shown here is derived from an EMBL/GenBank/DDBJ whole genome shotgun (WGS) entry which is preliminary data.</text>
</comment>
<dbReference type="InterPro" id="IPR003337">
    <property type="entry name" value="Trehalose_PPase"/>
</dbReference>
<dbReference type="PANTHER" id="PTHR43768:SF3">
    <property type="entry name" value="TREHALOSE 6-PHOSPHATE PHOSPHATASE"/>
    <property type="match status" value="1"/>
</dbReference>
<evidence type="ECO:0000256" key="4">
    <source>
        <dbReference type="RuleBase" id="RU361117"/>
    </source>
</evidence>
<proteinExistence type="inferred from homology"/>